<evidence type="ECO:0000256" key="5">
    <source>
        <dbReference type="ARBA" id="ARBA00022946"/>
    </source>
</evidence>
<keyword evidence="3" id="KW-0679">Respiratory chain</keyword>
<gene>
    <name evidence="14" type="ORF">UBRO2_02478</name>
    <name evidence="13" type="ORF">UBRO_02198</name>
</gene>
<dbReference type="PANTHER" id="PTHR11851:SF209">
    <property type="entry name" value="CYTOCHROME B-C1 COMPLEX SUBUNIT 2, MITOCHONDRIAL"/>
    <property type="match status" value="1"/>
</dbReference>
<dbReference type="PANTHER" id="PTHR11851">
    <property type="entry name" value="METALLOPROTEASE"/>
    <property type="match status" value="1"/>
</dbReference>
<comment type="similarity">
    <text evidence="9">Belongs to the peptidase M16 family. UQCRC2/QCR2 subfamily.</text>
</comment>
<evidence type="ECO:0000313" key="14">
    <source>
        <dbReference type="EMBL" id="SYW78286.1"/>
    </source>
</evidence>
<name>A0A1K0H3Y9_9BASI</name>
<dbReference type="Proteomes" id="UP000658997">
    <property type="component" value="Unassembled WGS sequence"/>
</dbReference>
<dbReference type="Pfam" id="PF00675">
    <property type="entry name" value="Peptidase_M16"/>
    <property type="match status" value="1"/>
</dbReference>
<evidence type="ECO:0000313" key="16">
    <source>
        <dbReference type="Proteomes" id="UP000658997"/>
    </source>
</evidence>
<dbReference type="AlphaFoldDB" id="A0A1K0H3Y9"/>
<dbReference type="OrthoDB" id="6369905at2759"/>
<keyword evidence="2" id="KW-0813">Transport</keyword>
<dbReference type="GO" id="GO:0046872">
    <property type="term" value="F:metal ion binding"/>
    <property type="evidence" value="ECO:0007669"/>
    <property type="project" value="InterPro"/>
</dbReference>
<reference evidence="13" key="1">
    <citation type="submission" date="2016-04" db="EMBL/GenBank/DDBJ databases">
        <authorList>
            <person name="Evans L.H."/>
            <person name="Alamgir A."/>
            <person name="Owens N."/>
            <person name="Weber N.D."/>
            <person name="Virtaneva K."/>
            <person name="Barbian K."/>
            <person name="Babar A."/>
            <person name="Rosenke K."/>
        </authorList>
    </citation>
    <scope>NUCLEOTIDE SEQUENCE</scope>
    <source>
        <strain evidence="13">UB2112</strain>
    </source>
</reference>
<evidence type="ECO:0000256" key="9">
    <source>
        <dbReference type="ARBA" id="ARBA00038146"/>
    </source>
</evidence>
<dbReference type="EMBL" id="ULHB01000038">
    <property type="protein sequence ID" value="SYW78286.1"/>
    <property type="molecule type" value="Genomic_DNA"/>
</dbReference>
<dbReference type="InterPro" id="IPR011765">
    <property type="entry name" value="Pept_M16_N"/>
</dbReference>
<evidence type="ECO:0000259" key="12">
    <source>
        <dbReference type="Pfam" id="PF05193"/>
    </source>
</evidence>
<keyword evidence="16" id="KW-1185">Reference proteome</keyword>
<keyword evidence="6" id="KW-0249">Electron transport</keyword>
<feature type="domain" description="Peptidase M16 N-terminal" evidence="11">
    <location>
        <begin position="41"/>
        <end position="180"/>
    </location>
</feature>
<evidence type="ECO:0000256" key="10">
    <source>
        <dbReference type="ARBA" id="ARBA00040751"/>
    </source>
</evidence>
<dbReference type="InterPro" id="IPR050361">
    <property type="entry name" value="MPP/UQCRC_Complex"/>
</dbReference>
<evidence type="ECO:0000259" key="11">
    <source>
        <dbReference type="Pfam" id="PF00675"/>
    </source>
</evidence>
<accession>A0A1K0H3Y9</accession>
<dbReference type="InterPro" id="IPR011249">
    <property type="entry name" value="Metalloenz_LuxS/M16"/>
</dbReference>
<sequence length="448" mass="47032">MSLARSAAVAPVRTALRTAANRQHQRAFTTANASGINIAAADDGALTSSVTLAVKAGPRYENAPGVAHVLKNYLFKSNQKRSALRLVREAEFYGGVLSTALTKECLLLTAEFLRGDEEFFLEVLGDVLTKSKFAAHEFNEEVLPQVQSEHAQAQSNPAVLGYDHLLQTAYRQRGLGSSLFASPVFPVTHRQTVDFAKAAFAKNNIAVLGSGIESNKLNQLVSAHFGALAASASISSTASKYFGGEQRVAFAPPHGAENTRAAHGHFFIAFEGAGHKDAAAAANLAVLRSLLGGESSVKWSNGVSPFSQIADSVQGAKANAFNLTFSDSGIFGAHVSAPSTSVQQAASKVAQALKNVAGGLKEETIKAAIAKAKFERASLLENRTASHELLSAQLLDGGKAATLEEAFAAFEDVKASSLSSAAEKLLKSKPTTVAVGDVHLLPYADEVL</sequence>
<dbReference type="Gene3D" id="3.30.830.10">
    <property type="entry name" value="Metalloenzyme, LuxS/M16 peptidase-like"/>
    <property type="match status" value="2"/>
</dbReference>
<keyword evidence="4" id="KW-0999">Mitochondrion inner membrane</keyword>
<evidence type="ECO:0000313" key="13">
    <source>
        <dbReference type="EMBL" id="SAM79702.1"/>
    </source>
</evidence>
<protein>
    <recommendedName>
        <fullName evidence="10">Cytochrome b-c1 complex subunit 2, mitochondrial</fullName>
    </recommendedName>
</protein>
<evidence type="ECO:0000256" key="7">
    <source>
        <dbReference type="ARBA" id="ARBA00023128"/>
    </source>
</evidence>
<evidence type="ECO:0000256" key="2">
    <source>
        <dbReference type="ARBA" id="ARBA00022448"/>
    </source>
</evidence>
<comment type="subcellular location">
    <subcellularLocation>
        <location evidence="1">Mitochondrion inner membrane</location>
        <topology evidence="1">Peripheral membrane protein</topology>
        <orientation evidence="1">Matrix side</orientation>
    </subcellularLocation>
</comment>
<evidence type="ECO:0000256" key="3">
    <source>
        <dbReference type="ARBA" id="ARBA00022660"/>
    </source>
</evidence>
<reference evidence="15" key="2">
    <citation type="submission" date="2016-04" db="EMBL/GenBank/DDBJ databases">
        <authorList>
            <person name="Guldener U."/>
            <person name="Guldener U."/>
        </authorList>
    </citation>
    <scope>NUCLEOTIDE SEQUENCE [LARGE SCALE GENOMIC DNA]</scope>
    <source>
        <strain evidence="15">UB2112</strain>
    </source>
</reference>
<keyword evidence="7" id="KW-0496">Mitochondrion</keyword>
<dbReference type="Proteomes" id="UP000179920">
    <property type="component" value="Chromosome IV"/>
</dbReference>
<reference evidence="14" key="3">
    <citation type="submission" date="2018-08" db="EMBL/GenBank/DDBJ databases">
        <authorList>
            <person name="Guldener U."/>
        </authorList>
    </citation>
    <scope>NUCLEOTIDE SEQUENCE</scope>
    <source>
        <strain evidence="14">UB2</strain>
    </source>
</reference>
<dbReference type="EMBL" id="LT558120">
    <property type="protein sequence ID" value="SAM79702.1"/>
    <property type="molecule type" value="Genomic_DNA"/>
</dbReference>
<dbReference type="GO" id="GO:0005743">
    <property type="term" value="C:mitochondrial inner membrane"/>
    <property type="evidence" value="ECO:0007669"/>
    <property type="project" value="UniProtKB-SubCell"/>
</dbReference>
<evidence type="ECO:0000313" key="15">
    <source>
        <dbReference type="Proteomes" id="UP000179920"/>
    </source>
</evidence>
<dbReference type="FunFam" id="3.30.830.10:FF:000021">
    <property type="entry name" value="Cytochrome b-c1 complex subunit 2"/>
    <property type="match status" value="1"/>
</dbReference>
<dbReference type="FunFam" id="3.30.830.10:FF:000039">
    <property type="entry name" value="Ubiquinol-cytochrome c reductase core subunit 2"/>
    <property type="match status" value="1"/>
</dbReference>
<dbReference type="Pfam" id="PF05193">
    <property type="entry name" value="Peptidase_M16_C"/>
    <property type="match status" value="1"/>
</dbReference>
<proteinExistence type="inferred from homology"/>
<evidence type="ECO:0000256" key="6">
    <source>
        <dbReference type="ARBA" id="ARBA00022982"/>
    </source>
</evidence>
<organism evidence="13 15">
    <name type="scientific">Ustilago bromivora</name>
    <dbReference type="NCBI Taxonomy" id="307758"/>
    <lineage>
        <taxon>Eukaryota</taxon>
        <taxon>Fungi</taxon>
        <taxon>Dikarya</taxon>
        <taxon>Basidiomycota</taxon>
        <taxon>Ustilaginomycotina</taxon>
        <taxon>Ustilaginomycetes</taxon>
        <taxon>Ustilaginales</taxon>
        <taxon>Ustilaginaceae</taxon>
        <taxon>Ustilago</taxon>
    </lineage>
</organism>
<evidence type="ECO:0000256" key="4">
    <source>
        <dbReference type="ARBA" id="ARBA00022792"/>
    </source>
</evidence>
<feature type="domain" description="Peptidase M16 C-terminal" evidence="12">
    <location>
        <begin position="188"/>
        <end position="370"/>
    </location>
</feature>
<evidence type="ECO:0000256" key="1">
    <source>
        <dbReference type="ARBA" id="ARBA00004443"/>
    </source>
</evidence>
<dbReference type="InterPro" id="IPR007863">
    <property type="entry name" value="Peptidase_M16_C"/>
</dbReference>
<dbReference type="SUPFAM" id="SSF63411">
    <property type="entry name" value="LuxS/MPP-like metallohydrolase"/>
    <property type="match status" value="2"/>
</dbReference>
<keyword evidence="8" id="KW-0472">Membrane</keyword>
<evidence type="ECO:0000256" key="8">
    <source>
        <dbReference type="ARBA" id="ARBA00023136"/>
    </source>
</evidence>
<keyword evidence="5" id="KW-0809">Transit peptide</keyword>